<accession>A0AAN7HBD5</accession>
<sequence>MKPSPLYSTPARQHKPYYLPGRINLKLYPRPMATTTILLLILATAPIARVAAQDISTLSIGTALNRSPYHACVTNCLVRVPLADNDNLETALGCATPVVNGCYCATSAAAVATAASFIPSCATLSCSRGDVGEDVRAIRDAYAQYCLAAGFTATGWNGWVMFSTPAPTPDDGDGMTTLTIPRGLATGVGVSVITTTVVDGTRTATSTITVDSSGSPIPASPASHDEDTGTVLAVGLGVGLGLGIPLLLAVTAIALLLWFRHKRQPRPQETAPVVVDGHQEVKPVIAASTTGGIGSPTIASTTPGLITPEELDGRALFQAPP</sequence>
<proteinExistence type="predicted"/>
<dbReference type="EMBL" id="MU860089">
    <property type="protein sequence ID" value="KAK4238607.1"/>
    <property type="molecule type" value="Genomic_DNA"/>
</dbReference>
<reference evidence="2" key="2">
    <citation type="submission" date="2023-05" db="EMBL/GenBank/DDBJ databases">
        <authorList>
            <consortium name="Lawrence Berkeley National Laboratory"/>
            <person name="Steindorff A."/>
            <person name="Hensen N."/>
            <person name="Bonometti L."/>
            <person name="Westerberg I."/>
            <person name="Brannstrom I.O."/>
            <person name="Guillou S."/>
            <person name="Cros-Aarteil S."/>
            <person name="Calhoun S."/>
            <person name="Haridas S."/>
            <person name="Kuo A."/>
            <person name="Mondo S."/>
            <person name="Pangilinan J."/>
            <person name="Riley R."/>
            <person name="Labutti K."/>
            <person name="Andreopoulos B."/>
            <person name="Lipzen A."/>
            <person name="Chen C."/>
            <person name="Yanf M."/>
            <person name="Daum C."/>
            <person name="Ng V."/>
            <person name="Clum A."/>
            <person name="Ohm R."/>
            <person name="Martin F."/>
            <person name="Silar P."/>
            <person name="Natvig D."/>
            <person name="Lalanne C."/>
            <person name="Gautier V."/>
            <person name="Ament-Velasquez S.L."/>
            <person name="Kruys A."/>
            <person name="Hutchinson M.I."/>
            <person name="Powell A.J."/>
            <person name="Barry K."/>
            <person name="Miller A.N."/>
            <person name="Grigoriev I.V."/>
            <person name="Debuchy R."/>
            <person name="Gladieux P."/>
            <person name="Thoren M.H."/>
            <person name="Johannesson H."/>
        </authorList>
    </citation>
    <scope>NUCLEOTIDE SEQUENCE</scope>
    <source>
        <strain evidence="2">CBS 532.94</strain>
    </source>
</reference>
<name>A0AAN7HBD5_9PEZI</name>
<evidence type="ECO:0008006" key="4">
    <source>
        <dbReference type="Google" id="ProtNLM"/>
    </source>
</evidence>
<keyword evidence="3" id="KW-1185">Reference proteome</keyword>
<evidence type="ECO:0000313" key="2">
    <source>
        <dbReference type="EMBL" id="KAK4238607.1"/>
    </source>
</evidence>
<keyword evidence="1" id="KW-0812">Transmembrane</keyword>
<keyword evidence="1" id="KW-1133">Transmembrane helix</keyword>
<keyword evidence="1" id="KW-0472">Membrane</keyword>
<reference evidence="2" key="1">
    <citation type="journal article" date="2023" name="Mol. Phylogenet. Evol.">
        <title>Genome-scale phylogeny and comparative genomics of the fungal order Sordariales.</title>
        <authorList>
            <person name="Hensen N."/>
            <person name="Bonometti L."/>
            <person name="Westerberg I."/>
            <person name="Brannstrom I.O."/>
            <person name="Guillou S."/>
            <person name="Cros-Aarteil S."/>
            <person name="Calhoun S."/>
            <person name="Haridas S."/>
            <person name="Kuo A."/>
            <person name="Mondo S."/>
            <person name="Pangilinan J."/>
            <person name="Riley R."/>
            <person name="LaButti K."/>
            <person name="Andreopoulos B."/>
            <person name="Lipzen A."/>
            <person name="Chen C."/>
            <person name="Yan M."/>
            <person name="Daum C."/>
            <person name="Ng V."/>
            <person name="Clum A."/>
            <person name="Steindorff A."/>
            <person name="Ohm R.A."/>
            <person name="Martin F."/>
            <person name="Silar P."/>
            <person name="Natvig D.O."/>
            <person name="Lalanne C."/>
            <person name="Gautier V."/>
            <person name="Ament-Velasquez S.L."/>
            <person name="Kruys A."/>
            <person name="Hutchinson M.I."/>
            <person name="Powell A.J."/>
            <person name="Barry K."/>
            <person name="Miller A.N."/>
            <person name="Grigoriev I.V."/>
            <person name="Debuchy R."/>
            <person name="Gladieux P."/>
            <person name="Hiltunen Thoren M."/>
            <person name="Johannesson H."/>
        </authorList>
    </citation>
    <scope>NUCLEOTIDE SEQUENCE</scope>
    <source>
        <strain evidence="2">CBS 532.94</strain>
    </source>
</reference>
<organism evidence="2 3">
    <name type="scientific">Achaetomium macrosporum</name>
    <dbReference type="NCBI Taxonomy" id="79813"/>
    <lineage>
        <taxon>Eukaryota</taxon>
        <taxon>Fungi</taxon>
        <taxon>Dikarya</taxon>
        <taxon>Ascomycota</taxon>
        <taxon>Pezizomycotina</taxon>
        <taxon>Sordariomycetes</taxon>
        <taxon>Sordariomycetidae</taxon>
        <taxon>Sordariales</taxon>
        <taxon>Chaetomiaceae</taxon>
        <taxon>Achaetomium</taxon>
    </lineage>
</organism>
<evidence type="ECO:0000313" key="3">
    <source>
        <dbReference type="Proteomes" id="UP001303760"/>
    </source>
</evidence>
<dbReference type="Proteomes" id="UP001303760">
    <property type="component" value="Unassembled WGS sequence"/>
</dbReference>
<dbReference type="AlphaFoldDB" id="A0AAN7HBD5"/>
<feature type="transmembrane region" description="Helical" evidence="1">
    <location>
        <begin position="231"/>
        <end position="259"/>
    </location>
</feature>
<comment type="caution">
    <text evidence="2">The sequence shown here is derived from an EMBL/GenBank/DDBJ whole genome shotgun (WGS) entry which is preliminary data.</text>
</comment>
<gene>
    <name evidence="2" type="ORF">C8A03DRAFT_33359</name>
</gene>
<protein>
    <recommendedName>
        <fullName evidence="4">Extracellular membrane protein CFEM domain-containing protein</fullName>
    </recommendedName>
</protein>
<evidence type="ECO:0000256" key="1">
    <source>
        <dbReference type="SAM" id="Phobius"/>
    </source>
</evidence>